<accession>A0A450YUY3</accession>
<dbReference type="EMBL" id="CAADFR010000222">
    <property type="protein sequence ID" value="VFK45358.1"/>
    <property type="molecule type" value="Genomic_DNA"/>
</dbReference>
<evidence type="ECO:0000256" key="1">
    <source>
        <dbReference type="SAM" id="Phobius"/>
    </source>
</evidence>
<feature type="transmembrane region" description="Helical" evidence="1">
    <location>
        <begin position="6"/>
        <end position="24"/>
    </location>
</feature>
<organism evidence="2">
    <name type="scientific">Candidatus Kentrum sp. SD</name>
    <dbReference type="NCBI Taxonomy" id="2126332"/>
    <lineage>
        <taxon>Bacteria</taxon>
        <taxon>Pseudomonadati</taxon>
        <taxon>Pseudomonadota</taxon>
        <taxon>Gammaproteobacteria</taxon>
        <taxon>Candidatus Kentrum</taxon>
    </lineage>
</organism>
<keyword evidence="1" id="KW-0812">Transmembrane</keyword>
<name>A0A450YUY3_9GAMM</name>
<evidence type="ECO:0000313" key="2">
    <source>
        <dbReference type="EMBL" id="VFK45358.1"/>
    </source>
</evidence>
<reference evidence="2" key="1">
    <citation type="submission" date="2019-02" db="EMBL/GenBank/DDBJ databases">
        <authorList>
            <person name="Gruber-Vodicka R. H."/>
            <person name="Seah K. B. B."/>
        </authorList>
    </citation>
    <scope>NUCLEOTIDE SEQUENCE</scope>
    <source>
        <strain evidence="2">BECK_S1321</strain>
    </source>
</reference>
<protein>
    <submittedName>
        <fullName evidence="2">Uncharacterized protein</fullName>
    </submittedName>
</protein>
<keyword evidence="1" id="KW-1133">Transmembrane helix</keyword>
<dbReference type="AlphaFoldDB" id="A0A450YUY3"/>
<gene>
    <name evidence="2" type="ORF">BECKSD772F_GA0070984_12224</name>
</gene>
<keyword evidence="1" id="KW-0472">Membrane</keyword>
<sequence length="76" mass="8999">MDWTQAFTIIGTIVSINIVLFVYLSNRMDTMNQRLTVLEVEMRNVNQRLSTIEGYLVPRKVFRFEESETKDEPKEN</sequence>
<proteinExistence type="predicted"/>